<evidence type="ECO:0000313" key="3">
    <source>
        <dbReference type="EMBL" id="MCF4142900.1"/>
    </source>
</evidence>
<evidence type="ECO:0000256" key="1">
    <source>
        <dbReference type="ARBA" id="ARBA00022801"/>
    </source>
</evidence>
<feature type="short sequence motif" description="HXTX 2" evidence="2">
    <location>
        <begin position="131"/>
        <end position="134"/>
    </location>
</feature>
<comment type="function">
    <text evidence="2">Hydrolyzes RNA 2',3'-cyclic phosphodiester to an RNA 2'-phosphomonoester.</text>
</comment>
<feature type="active site" description="Proton acceptor" evidence="2">
    <location>
        <position position="131"/>
    </location>
</feature>
<sequence>MTVVRSFLALPIPEKLRVLVEELIVQGRREFRSPRWVRGEHLHLTLRFFGEIEEKNYSRLAENLKTAFADVPSVEGISLGKVGCFRRKGSISVIWMAVEERGRQVTRLAELAGKAAVEAGLSSERRPFRPHMTLARCNGRREDIVAYDCIREIWSPTPFLPVEKALLLRSELTPTGPIYSIEGEYPLTTRRGGR</sequence>
<organism evidence="3 4">
    <name type="scientific">Dethiosulfovibrio marinus</name>
    <dbReference type="NCBI Taxonomy" id="133532"/>
    <lineage>
        <taxon>Bacteria</taxon>
        <taxon>Thermotogati</taxon>
        <taxon>Synergistota</taxon>
        <taxon>Synergistia</taxon>
        <taxon>Synergistales</taxon>
        <taxon>Dethiosulfovibrionaceae</taxon>
        <taxon>Dethiosulfovibrio</taxon>
    </lineage>
</organism>
<dbReference type="NCBIfam" id="TIGR02258">
    <property type="entry name" value="2_5_ligase"/>
    <property type="match status" value="1"/>
</dbReference>
<accession>A0ABS9ENX9</accession>
<protein>
    <recommendedName>
        <fullName evidence="2">RNA 2',3'-cyclic phosphodiesterase</fullName>
        <shortName evidence="2">RNA 2',3'-CPDase</shortName>
        <ecNumber evidence="2">3.1.4.58</ecNumber>
    </recommendedName>
</protein>
<keyword evidence="1 2" id="KW-0378">Hydrolase</keyword>
<name>A0ABS9ENX9_9BACT</name>
<dbReference type="Pfam" id="PF13563">
    <property type="entry name" value="2_5_RNA_ligase2"/>
    <property type="match status" value="1"/>
</dbReference>
<dbReference type="InterPro" id="IPR004175">
    <property type="entry name" value="RNA_CPDase"/>
</dbReference>
<comment type="similarity">
    <text evidence="2">Belongs to the 2H phosphoesterase superfamily. ThpR family.</text>
</comment>
<keyword evidence="4" id="KW-1185">Reference proteome</keyword>
<comment type="caution">
    <text evidence="3">The sequence shown here is derived from an EMBL/GenBank/DDBJ whole genome shotgun (WGS) entry which is preliminary data.</text>
</comment>
<dbReference type="EMBL" id="JAKGUD010000008">
    <property type="protein sequence ID" value="MCF4142900.1"/>
    <property type="molecule type" value="Genomic_DNA"/>
</dbReference>
<dbReference type="RefSeq" id="WP_236099616.1">
    <property type="nucleotide sequence ID" value="NZ_JAKGUD010000008.1"/>
</dbReference>
<comment type="catalytic activity">
    <reaction evidence="2">
        <text>a 3'-end 2',3'-cyclophospho-ribonucleotide-RNA + H2O = a 3'-end 2'-phospho-ribonucleotide-RNA + H(+)</text>
        <dbReference type="Rhea" id="RHEA:11828"/>
        <dbReference type="Rhea" id="RHEA-COMP:10464"/>
        <dbReference type="Rhea" id="RHEA-COMP:17353"/>
        <dbReference type="ChEBI" id="CHEBI:15377"/>
        <dbReference type="ChEBI" id="CHEBI:15378"/>
        <dbReference type="ChEBI" id="CHEBI:83064"/>
        <dbReference type="ChEBI" id="CHEBI:173113"/>
        <dbReference type="EC" id="3.1.4.58"/>
    </reaction>
</comment>
<feature type="active site" description="Proton donor" evidence="2">
    <location>
        <position position="43"/>
    </location>
</feature>
<dbReference type="InterPro" id="IPR009097">
    <property type="entry name" value="Cyclic_Pdiesterase"/>
</dbReference>
<dbReference type="PANTHER" id="PTHR35561">
    <property type="entry name" value="RNA 2',3'-CYCLIC PHOSPHODIESTERASE"/>
    <property type="match status" value="1"/>
</dbReference>
<evidence type="ECO:0000313" key="4">
    <source>
        <dbReference type="Proteomes" id="UP001200430"/>
    </source>
</evidence>
<feature type="short sequence motif" description="HXTX 1" evidence="2">
    <location>
        <begin position="43"/>
        <end position="46"/>
    </location>
</feature>
<evidence type="ECO:0000256" key="2">
    <source>
        <dbReference type="HAMAP-Rule" id="MF_01940"/>
    </source>
</evidence>
<dbReference type="Proteomes" id="UP001200430">
    <property type="component" value="Unassembled WGS sequence"/>
</dbReference>
<gene>
    <name evidence="3" type="primary">thpR</name>
    <name evidence="3" type="ORF">L2W38_08715</name>
</gene>
<proteinExistence type="inferred from homology"/>
<dbReference type="PANTHER" id="PTHR35561:SF1">
    <property type="entry name" value="RNA 2',3'-CYCLIC PHOSPHODIESTERASE"/>
    <property type="match status" value="1"/>
</dbReference>
<dbReference type="EC" id="3.1.4.58" evidence="2"/>
<dbReference type="HAMAP" id="MF_01940">
    <property type="entry name" value="RNA_CPDase"/>
    <property type="match status" value="1"/>
</dbReference>
<dbReference type="SUPFAM" id="SSF55144">
    <property type="entry name" value="LigT-like"/>
    <property type="match status" value="1"/>
</dbReference>
<dbReference type="Gene3D" id="3.90.1140.10">
    <property type="entry name" value="Cyclic phosphodiesterase"/>
    <property type="match status" value="1"/>
</dbReference>
<reference evidence="3 4" key="1">
    <citation type="submission" date="2022-01" db="EMBL/GenBank/DDBJ databases">
        <title>Dethiosulfovibrio faecalis sp. nov., a novel proteolytic, non-sulfur-reducing bacterium isolated from a marine aquaculture solid waste bioreactor.</title>
        <authorList>
            <person name="Grabowski S."/>
            <person name="Apolinario E."/>
            <person name="Schneider N."/>
            <person name="Marshall C.W."/>
            <person name="Sowers K.R."/>
        </authorList>
    </citation>
    <scope>NUCLEOTIDE SEQUENCE [LARGE SCALE GENOMIC DNA]</scope>
    <source>
        <strain evidence="3 4">DSM 12537</strain>
    </source>
</reference>